<feature type="domain" description="F-box" evidence="4">
    <location>
        <begin position="2"/>
        <end position="49"/>
    </location>
</feature>
<dbReference type="PROSITE" id="PS00678">
    <property type="entry name" value="WD_REPEATS_1"/>
    <property type="match status" value="1"/>
</dbReference>
<keyword evidence="2" id="KW-0677">Repeat</keyword>
<evidence type="ECO:0000256" key="1">
    <source>
        <dbReference type="ARBA" id="ARBA00022574"/>
    </source>
</evidence>
<gene>
    <name evidence="5" type="ORF">ASIM_LOCUS12246</name>
</gene>
<reference evidence="5 6" key="2">
    <citation type="submission" date="2018-11" db="EMBL/GenBank/DDBJ databases">
        <authorList>
            <consortium name="Pathogen Informatics"/>
        </authorList>
    </citation>
    <scope>NUCLEOTIDE SEQUENCE [LARGE SCALE GENOMIC DNA]</scope>
</reference>
<accession>A0A0M3JWU4</accession>
<sequence length="293" mass="32835">MMGKLNELPNELLLEVFEYISCKDLLLNVRLVCSKFASIIYASKLWNLKLKRLNISLPRCQTVEENFDVARCCSAIENERNRWADDRLGKYVSITGHDATVDAIRFVNTSAHRRLCITGARDRSLILWDVDKIAMGDDSENWNIGMITGAHQPNSPYLYSCSADRTVVCADKRMWKSVHDLQLSAYAQSISYCDGQLLCGTTDGNLILIDPNDLTILSKMEVANISHIHQVKLNKGSQMCLMRTPHFNIFTPGLKPSLMARSGTLDAEPARFDYFGGDLAITCGGGSVLFWTK</sequence>
<dbReference type="Proteomes" id="UP000267096">
    <property type="component" value="Unassembled WGS sequence"/>
</dbReference>
<keyword evidence="1 3" id="KW-0853">WD repeat</keyword>
<dbReference type="SUPFAM" id="SSF50978">
    <property type="entry name" value="WD40 repeat-like"/>
    <property type="match status" value="1"/>
</dbReference>
<dbReference type="InterPro" id="IPR036047">
    <property type="entry name" value="F-box-like_dom_sf"/>
</dbReference>
<organism evidence="7">
    <name type="scientific">Anisakis simplex</name>
    <name type="common">Herring worm</name>
    <dbReference type="NCBI Taxonomy" id="6269"/>
    <lineage>
        <taxon>Eukaryota</taxon>
        <taxon>Metazoa</taxon>
        <taxon>Ecdysozoa</taxon>
        <taxon>Nematoda</taxon>
        <taxon>Chromadorea</taxon>
        <taxon>Rhabditida</taxon>
        <taxon>Spirurina</taxon>
        <taxon>Ascaridomorpha</taxon>
        <taxon>Ascaridoidea</taxon>
        <taxon>Anisakidae</taxon>
        <taxon>Anisakis</taxon>
        <taxon>Anisakis simplex complex</taxon>
    </lineage>
</organism>
<dbReference type="InterPro" id="IPR001680">
    <property type="entry name" value="WD40_rpt"/>
</dbReference>
<evidence type="ECO:0000256" key="2">
    <source>
        <dbReference type="ARBA" id="ARBA00022737"/>
    </source>
</evidence>
<dbReference type="Gene3D" id="1.20.1280.50">
    <property type="match status" value="1"/>
</dbReference>
<dbReference type="InterPro" id="IPR015943">
    <property type="entry name" value="WD40/YVTN_repeat-like_dom_sf"/>
</dbReference>
<dbReference type="PROSITE" id="PS50181">
    <property type="entry name" value="FBOX"/>
    <property type="match status" value="1"/>
</dbReference>
<dbReference type="PROSITE" id="PS50082">
    <property type="entry name" value="WD_REPEATS_2"/>
    <property type="match status" value="1"/>
</dbReference>
<evidence type="ECO:0000313" key="6">
    <source>
        <dbReference type="Proteomes" id="UP000267096"/>
    </source>
</evidence>
<dbReference type="InterPro" id="IPR019775">
    <property type="entry name" value="WD40_repeat_CS"/>
</dbReference>
<feature type="repeat" description="WD" evidence="3">
    <location>
        <begin position="94"/>
        <end position="131"/>
    </location>
</feature>
<name>A0A0M3JWU4_ANISI</name>
<evidence type="ECO:0000313" key="7">
    <source>
        <dbReference type="WBParaSite" id="ASIM_0001278001-mRNA-1"/>
    </source>
</evidence>
<dbReference type="WBParaSite" id="ASIM_0001278001-mRNA-1">
    <property type="protein sequence ID" value="ASIM_0001278001-mRNA-1"/>
    <property type="gene ID" value="ASIM_0001278001"/>
</dbReference>
<evidence type="ECO:0000259" key="4">
    <source>
        <dbReference type="PROSITE" id="PS50181"/>
    </source>
</evidence>
<evidence type="ECO:0000313" key="5">
    <source>
        <dbReference type="EMBL" id="VDK46926.1"/>
    </source>
</evidence>
<keyword evidence="6" id="KW-1185">Reference proteome</keyword>
<dbReference type="OrthoDB" id="2305498at2759"/>
<dbReference type="Pfam" id="PF00400">
    <property type="entry name" value="WD40"/>
    <property type="match status" value="1"/>
</dbReference>
<dbReference type="Gene3D" id="2.130.10.10">
    <property type="entry name" value="YVTN repeat-like/Quinoprotein amine dehydrogenase"/>
    <property type="match status" value="1"/>
</dbReference>
<dbReference type="SUPFAM" id="SSF81383">
    <property type="entry name" value="F-box domain"/>
    <property type="match status" value="1"/>
</dbReference>
<dbReference type="SMART" id="SM00256">
    <property type="entry name" value="FBOX"/>
    <property type="match status" value="1"/>
</dbReference>
<dbReference type="InterPro" id="IPR036322">
    <property type="entry name" value="WD40_repeat_dom_sf"/>
</dbReference>
<protein>
    <submittedName>
        <fullName evidence="7">F-box domain-containing protein</fullName>
    </submittedName>
</protein>
<dbReference type="Pfam" id="PF12937">
    <property type="entry name" value="F-box-like"/>
    <property type="match status" value="1"/>
</dbReference>
<proteinExistence type="predicted"/>
<reference evidence="7" key="1">
    <citation type="submission" date="2017-02" db="UniProtKB">
        <authorList>
            <consortium name="WormBaseParasite"/>
        </authorList>
    </citation>
    <scope>IDENTIFICATION</scope>
</reference>
<dbReference type="InterPro" id="IPR001810">
    <property type="entry name" value="F-box_dom"/>
</dbReference>
<dbReference type="EMBL" id="UYRR01031158">
    <property type="protein sequence ID" value="VDK46926.1"/>
    <property type="molecule type" value="Genomic_DNA"/>
</dbReference>
<dbReference type="AlphaFoldDB" id="A0A0M3JWU4"/>
<evidence type="ECO:0000256" key="3">
    <source>
        <dbReference type="PROSITE-ProRule" id="PRU00221"/>
    </source>
</evidence>